<sequence length="1240" mass="142108">MVIMSKDFSMRSLKGEDSSVYEESADAVEERDIAPFQLRRRWERSPHPYIFFHPDHISMTFLGFRLDPDGNLLDPQTDEIIQERLISRRLRTGLHVQGVDLDKDIESYSKGQKIQLLCTVMGIGGCDPDEFYELTGDNVKKILAIHMRFRCNIPVVIMGETGCGKTRLIRYLCDLQKEGAVKDVKNMLLMKIHGGTTCKDIEKNVLHAEQMALKNEQHGNQIDTVLFFDEANTTEAFGMIKEIMVDRRCNGRPLSDRLKFIVACNPYRRHTDEMIQNLETAGLGYRVRAEETVERLGRIPLRHLVYRVHPLPESMRSLVWDFGQLAPEVEELYTRQIVGRYVQLGRLPGNEELVNAIAAVLAASQQFMRNKKDECSFVSLRDVKRAMDVMVWFYDHFKTFDEKKTREADNENEDEDKGESTDEEASLKEDRPILEEQRPSSIKQPSPRRRGRALSELFERFMFKEQDFDALLHEGLPEEQFTDDSQGTLTDDIDPITWSLILALGVCYQARLRDRTEYRETVANSFRRPCRLPGGAERIEREISRCQQVLMAQLNLGPNIACNAALSENVFMMVVCIELRIPLFVVGKPGSSKSLAKTVVADNMQGDNSKSQLLKEFKQIQLVSYQCSPQSTPEGILSTFKQCSELQESKKKEMTSDRFASVVVLDEVGLAEDSPKMPLKTLHPLLEDGGQNDDDVIQLQTEDRFTRVAFIGLSNWALDPAKMNRGIMLCRNEPNGNELEATARGICGRDQDIMPLIETLISPLVRGYTDLYNKQKNLKKLQDGKKDEFFGLRDFYSLVKMVVNITKERKRRPNWEELEEAIKRNFSGLLEDDFDPVRIIMGHVGFPSDYLQDEEERRGLDSLKYIRASLDRKSIMGEGRYLLIMTENFAALPRVKQLLAEEDLEEPYVIFGSGFPKDQLFTQVCRNINRVKICMETGRTVILLNLENLYESLYDALNQYYVSFGGEKYVDLGLGNHRVKCRVHKEFRLIVIAEKDVVYNRFPIPLINRLEKHFLVMSSGLTEPQEQLAKKLEAWVEDFAEVFQRDYENKKRAFTKGDAFIGYHDDSVPAVVLQICAELHDDGSGLSEEDRQSWEENVLKRCQERLLQCATPDSVTRLSSSRLVPHAEELWTTYFREQEHSSLANFLDKALSDVKSRATGGTAKIALRAQISTHSRLLSDRDIPLMAKAVNLPEGCIKCVSLQQFQTEQQFRNCIGRDFWAKLGGRESLLIVQCDSADQT</sequence>
<dbReference type="GO" id="GO:0004842">
    <property type="term" value="F:ubiquitin-protein transferase activity"/>
    <property type="evidence" value="ECO:0007669"/>
    <property type="project" value="InterPro"/>
</dbReference>
<keyword evidence="3" id="KW-1185">Reference proteome</keyword>
<reference evidence="2" key="1">
    <citation type="submission" date="2023-01" db="EMBL/GenBank/DDBJ databases">
        <title>Genome assembly of the deep-sea coral Lophelia pertusa.</title>
        <authorList>
            <person name="Herrera S."/>
            <person name="Cordes E."/>
        </authorList>
    </citation>
    <scope>NUCLEOTIDE SEQUENCE</scope>
    <source>
        <strain evidence="2">USNM1676648</strain>
        <tissue evidence="2">Polyp</tissue>
    </source>
</reference>
<dbReference type="SUPFAM" id="SSF52540">
    <property type="entry name" value="P-loop containing nucleoside triphosphate hydrolases"/>
    <property type="match status" value="2"/>
</dbReference>
<gene>
    <name evidence="2" type="ORF">OS493_005752</name>
</gene>
<dbReference type="EMBL" id="MU827779">
    <property type="protein sequence ID" value="KAJ7339358.1"/>
    <property type="molecule type" value="Genomic_DNA"/>
</dbReference>
<dbReference type="GO" id="GO:0016887">
    <property type="term" value="F:ATP hydrolysis activity"/>
    <property type="evidence" value="ECO:0007669"/>
    <property type="project" value="InterPro"/>
</dbReference>
<dbReference type="InterPro" id="IPR027417">
    <property type="entry name" value="P-loop_NTPase"/>
</dbReference>
<accession>A0A9W9YF56</accession>
<name>A0A9W9YF56_9CNID</name>
<evidence type="ECO:0000313" key="2">
    <source>
        <dbReference type="EMBL" id="KAJ7339358.1"/>
    </source>
</evidence>
<dbReference type="PANTHER" id="PTHR22605">
    <property type="entry name" value="RZ-TYPE DOMAIN-CONTAINING PROTEIN"/>
    <property type="match status" value="1"/>
</dbReference>
<dbReference type="InterPro" id="IPR031248">
    <property type="entry name" value="RNF213"/>
</dbReference>
<proteinExistence type="predicted"/>
<dbReference type="PANTHER" id="PTHR22605:SF16">
    <property type="entry name" value="E3 UBIQUITIN-PROTEIN LIGASE RNF213"/>
    <property type="match status" value="1"/>
</dbReference>
<evidence type="ECO:0008006" key="4">
    <source>
        <dbReference type="Google" id="ProtNLM"/>
    </source>
</evidence>
<feature type="region of interest" description="Disordered" evidence="1">
    <location>
        <begin position="403"/>
        <end position="450"/>
    </location>
</feature>
<dbReference type="OrthoDB" id="5989003at2759"/>
<dbReference type="AlphaFoldDB" id="A0A9W9YF56"/>
<dbReference type="Gene3D" id="3.40.50.300">
    <property type="entry name" value="P-loop containing nucleotide triphosphate hydrolases"/>
    <property type="match status" value="2"/>
</dbReference>
<feature type="compositionally biased region" description="Acidic residues" evidence="1">
    <location>
        <begin position="410"/>
        <end position="424"/>
    </location>
</feature>
<feature type="compositionally biased region" description="Basic and acidic residues" evidence="1">
    <location>
        <begin position="425"/>
        <end position="438"/>
    </location>
</feature>
<organism evidence="2 3">
    <name type="scientific">Desmophyllum pertusum</name>
    <dbReference type="NCBI Taxonomy" id="174260"/>
    <lineage>
        <taxon>Eukaryota</taxon>
        <taxon>Metazoa</taxon>
        <taxon>Cnidaria</taxon>
        <taxon>Anthozoa</taxon>
        <taxon>Hexacorallia</taxon>
        <taxon>Scleractinia</taxon>
        <taxon>Caryophylliina</taxon>
        <taxon>Caryophylliidae</taxon>
        <taxon>Desmophyllum</taxon>
    </lineage>
</organism>
<evidence type="ECO:0000313" key="3">
    <source>
        <dbReference type="Proteomes" id="UP001163046"/>
    </source>
</evidence>
<protein>
    <recommendedName>
        <fullName evidence="4">Ring finger protein 213</fullName>
    </recommendedName>
</protein>
<comment type="caution">
    <text evidence="2">The sequence shown here is derived from an EMBL/GenBank/DDBJ whole genome shotgun (WGS) entry which is preliminary data.</text>
</comment>
<evidence type="ECO:0000256" key="1">
    <source>
        <dbReference type="SAM" id="MobiDB-lite"/>
    </source>
</evidence>
<dbReference type="Proteomes" id="UP001163046">
    <property type="component" value="Unassembled WGS sequence"/>
</dbReference>